<sequence length="800" mass="88301">MVIEIQNPPQRQNDPLANTFLLPRTLEGFSAENGMGLEFAHDFLSSKALNDPTKLIEQATALLNGISEGAEFDFAQHLSVKTFGKEGIANDAMHPERRRPALGRKRARFSYKPSQSEPSSHVDLSVDIDNLQDPDEFFAAHERRENAEKELKKSRGDTSDDPIQHQLGTSVRCRRPGIRGKTVSYKHLYPTISGKENLVSSHEEKSIMKGPRSSIGTLNMSSCNISYPEAGEPGESQKRQTSEEGHLTDIQGKGSIAETENKVTELLDELMSTCKGLDEGEVVSILQECLQVKPITLDKVSLPDLGSVQRTELKASQETFLRPRKPLSVLQGATKSRINLKTPAEARQNSESFRCLSSTSPTPPRSPFASMSILRRRILQEDSMKDLFSMSLDPDVSSTEQHRSIQGMEKQDPSPPARTSQFDSKSLDVVVDSVPPKTNEKHSSSDAKLQSSVLAVGNTVVSDVNLGKLPTVDLSCPFDRPINENANRSDNDVNIMSIEEGNIAGCHVSSRKLPTVDSACPSDRTTDESTNRFDNGINITSITEGHIAGSNVNAGKQPLVDSTSPSRRPTDETVNRFDNDMNITSNELVNDSQDKVKDMLLKVSVNPETDECPEGLMSETVHCNENQLGAHLPMDEQQFEDPGISKEKQTKMARTKQTAHKSTGGKAPRKLLATKEHRAPCTTSLNEQAKRKAPQQKRSEKDAPPRKRGKRESSLMRKSLAGAGTTVESGVRRSTRIKSRPLEYWRGERFLYARIHNSLPTVIGMKYSSPVGKAGKELELKVKSYVSDEFAELVEIAALH</sequence>
<dbReference type="GO" id="GO:0019237">
    <property type="term" value="F:centromeric DNA binding"/>
    <property type="evidence" value="ECO:0007669"/>
    <property type="project" value="InterPro"/>
</dbReference>
<dbReference type="InterPro" id="IPR000164">
    <property type="entry name" value="Histone_H3/CENP-A"/>
</dbReference>
<comment type="similarity">
    <text evidence="2">Belongs to the CENP-C/MIF2 family.</text>
</comment>
<dbReference type="PANTHER" id="PTHR16684">
    <property type="entry name" value="CENTROMERE PROTEIN C"/>
    <property type="match status" value="1"/>
</dbReference>
<dbReference type="GO" id="GO:0051315">
    <property type="term" value="P:attachment of mitotic spindle microtubules to kinetochore"/>
    <property type="evidence" value="ECO:0007669"/>
    <property type="project" value="TreeGrafter"/>
</dbReference>
<evidence type="ECO:0000313" key="5">
    <source>
        <dbReference type="EMBL" id="RWR77486.1"/>
    </source>
</evidence>
<dbReference type="GO" id="GO:0030527">
    <property type="term" value="F:structural constituent of chromatin"/>
    <property type="evidence" value="ECO:0007669"/>
    <property type="project" value="InterPro"/>
</dbReference>
<dbReference type="AlphaFoldDB" id="A0A443NG32"/>
<dbReference type="GO" id="GO:0051382">
    <property type="term" value="P:kinetochore assembly"/>
    <property type="evidence" value="ECO:0007669"/>
    <property type="project" value="InterPro"/>
</dbReference>
<comment type="caution">
    <text evidence="5">The sequence shown here is derived from an EMBL/GenBank/DDBJ whole genome shotgun (WGS) entry which is preliminary data.</text>
</comment>
<feature type="region of interest" description="Disordered" evidence="4">
    <location>
        <begin position="514"/>
        <end position="535"/>
    </location>
</feature>
<dbReference type="GO" id="GO:0005634">
    <property type="term" value="C:nucleus"/>
    <property type="evidence" value="ECO:0007669"/>
    <property type="project" value="UniProtKB-SubCell"/>
</dbReference>
<dbReference type="PRINTS" id="PR00622">
    <property type="entry name" value="HISTONEH3"/>
</dbReference>
<dbReference type="InterPro" id="IPR028386">
    <property type="entry name" value="CENP-C/Mif2/cnp3"/>
</dbReference>
<protein>
    <submittedName>
        <fullName evidence="5">Centromere protein C isoform X1</fullName>
    </submittedName>
</protein>
<feature type="compositionally biased region" description="Basic and acidic residues" evidence="4">
    <location>
        <begin position="697"/>
        <end position="715"/>
    </location>
</feature>
<evidence type="ECO:0000256" key="4">
    <source>
        <dbReference type="SAM" id="MobiDB-lite"/>
    </source>
</evidence>
<dbReference type="PANTHER" id="PTHR16684:SF11">
    <property type="entry name" value="CENTROMERE PROTEIN C"/>
    <property type="match status" value="1"/>
</dbReference>
<feature type="compositionally biased region" description="Basic and acidic residues" evidence="4">
    <location>
        <begin position="568"/>
        <end position="577"/>
    </location>
</feature>
<feature type="compositionally biased region" description="Basic and acidic residues" evidence="4">
    <location>
        <begin position="145"/>
        <end position="158"/>
    </location>
</feature>
<accession>A0A443NG32</accession>
<feature type="compositionally biased region" description="Polar residues" evidence="4">
    <location>
        <begin position="347"/>
        <end position="356"/>
    </location>
</feature>
<evidence type="ECO:0000256" key="1">
    <source>
        <dbReference type="ARBA" id="ARBA00004123"/>
    </source>
</evidence>
<feature type="compositionally biased region" description="Polar residues" evidence="4">
    <location>
        <begin position="550"/>
        <end position="567"/>
    </location>
</feature>
<dbReference type="EMBL" id="QPKB01000002">
    <property type="protein sequence ID" value="RWR77486.1"/>
    <property type="molecule type" value="Genomic_DNA"/>
</dbReference>
<feature type="compositionally biased region" description="Basic and acidic residues" evidence="4">
    <location>
        <begin position="235"/>
        <end position="247"/>
    </location>
</feature>
<dbReference type="Proteomes" id="UP000283530">
    <property type="component" value="Unassembled WGS sequence"/>
</dbReference>
<feature type="region of interest" description="Disordered" evidence="4">
    <location>
        <begin position="145"/>
        <end position="165"/>
    </location>
</feature>
<comment type="subcellular location">
    <subcellularLocation>
        <location evidence="1">Nucleus</location>
    </subcellularLocation>
</comment>
<dbReference type="GO" id="GO:0000776">
    <property type="term" value="C:kinetochore"/>
    <property type="evidence" value="ECO:0007669"/>
    <property type="project" value="InterPro"/>
</dbReference>
<dbReference type="GO" id="GO:0051455">
    <property type="term" value="P:spindle attachment to meiosis I kinetochore"/>
    <property type="evidence" value="ECO:0007669"/>
    <property type="project" value="TreeGrafter"/>
</dbReference>
<proteinExistence type="inferred from homology"/>
<reference evidence="5 6" key="1">
    <citation type="journal article" date="2019" name="Nat. Plants">
        <title>Stout camphor tree genome fills gaps in understanding of flowering plant genome evolution.</title>
        <authorList>
            <person name="Chaw S.M."/>
            <person name="Liu Y.C."/>
            <person name="Wu Y.W."/>
            <person name="Wang H.Y."/>
            <person name="Lin C.I."/>
            <person name="Wu C.S."/>
            <person name="Ke H.M."/>
            <person name="Chang L.Y."/>
            <person name="Hsu C.Y."/>
            <person name="Yang H.T."/>
            <person name="Sudianto E."/>
            <person name="Hsu M.H."/>
            <person name="Wu K.P."/>
            <person name="Wang L.N."/>
            <person name="Leebens-Mack J.H."/>
            <person name="Tsai I.J."/>
        </authorList>
    </citation>
    <scope>NUCLEOTIDE SEQUENCE [LARGE SCALE GENOMIC DNA]</scope>
    <source>
        <strain evidence="6">cv. Chaw 1501</strain>
        <tissue evidence="5">Young leaves</tissue>
    </source>
</reference>
<dbReference type="GO" id="GO:0000786">
    <property type="term" value="C:nucleosome"/>
    <property type="evidence" value="ECO:0007669"/>
    <property type="project" value="InterPro"/>
</dbReference>
<feature type="region of interest" description="Disordered" evidence="4">
    <location>
        <begin position="549"/>
        <end position="577"/>
    </location>
</feature>
<feature type="region of interest" description="Disordered" evidence="4">
    <location>
        <begin position="343"/>
        <end position="370"/>
    </location>
</feature>
<evidence type="ECO:0000256" key="3">
    <source>
        <dbReference type="ARBA" id="ARBA00023242"/>
    </source>
</evidence>
<feature type="region of interest" description="Disordered" evidence="4">
    <location>
        <begin position="390"/>
        <end position="427"/>
    </location>
</feature>
<feature type="region of interest" description="Disordered" evidence="4">
    <location>
        <begin position="646"/>
        <end position="734"/>
    </location>
</feature>
<name>A0A443NG32_9MAGN</name>
<keyword evidence="3" id="KW-0539">Nucleus</keyword>
<evidence type="ECO:0000313" key="6">
    <source>
        <dbReference type="Proteomes" id="UP000283530"/>
    </source>
</evidence>
<dbReference type="OrthoDB" id="1939643at2759"/>
<feature type="region of interest" description="Disordered" evidence="4">
    <location>
        <begin position="228"/>
        <end position="249"/>
    </location>
</feature>
<gene>
    <name evidence="5" type="ORF">CKAN_00597400</name>
</gene>
<organism evidence="5 6">
    <name type="scientific">Cinnamomum micranthum f. kanehirae</name>
    <dbReference type="NCBI Taxonomy" id="337451"/>
    <lineage>
        <taxon>Eukaryota</taxon>
        <taxon>Viridiplantae</taxon>
        <taxon>Streptophyta</taxon>
        <taxon>Embryophyta</taxon>
        <taxon>Tracheophyta</taxon>
        <taxon>Spermatophyta</taxon>
        <taxon>Magnoliopsida</taxon>
        <taxon>Magnoliidae</taxon>
        <taxon>Laurales</taxon>
        <taxon>Lauraceae</taxon>
        <taxon>Cinnamomum</taxon>
    </lineage>
</organism>
<evidence type="ECO:0000256" key="2">
    <source>
        <dbReference type="ARBA" id="ARBA00010291"/>
    </source>
</evidence>
<keyword evidence="6" id="KW-1185">Reference proteome</keyword>